<dbReference type="AlphaFoldDB" id="A0A1V0TYT4"/>
<dbReference type="KEGG" id="sgv:B1H19_31320"/>
<keyword evidence="3" id="KW-1185">Reference proteome</keyword>
<evidence type="ECO:0000313" key="2">
    <source>
        <dbReference type="EMBL" id="ARF58073.1"/>
    </source>
</evidence>
<protein>
    <submittedName>
        <fullName evidence="2">Uncharacterized protein</fullName>
    </submittedName>
</protein>
<dbReference type="EMBL" id="CP020569">
    <property type="protein sequence ID" value="ARF58073.1"/>
    <property type="molecule type" value="Genomic_DNA"/>
</dbReference>
<dbReference type="Proteomes" id="UP000192726">
    <property type="component" value="Chromosome"/>
</dbReference>
<feature type="region of interest" description="Disordered" evidence="1">
    <location>
        <begin position="26"/>
        <end position="81"/>
    </location>
</feature>
<name>A0A1V0TYT4_9ACTN</name>
<gene>
    <name evidence="2" type="ORF">B1H19_31320</name>
</gene>
<accession>A0A1V0TYT4</accession>
<evidence type="ECO:0000256" key="1">
    <source>
        <dbReference type="SAM" id="MobiDB-lite"/>
    </source>
</evidence>
<dbReference type="STRING" id="553510.B1H19_31320"/>
<reference evidence="2 3" key="1">
    <citation type="submission" date="2017-04" db="EMBL/GenBank/DDBJ databases">
        <title>Complete Genome Sequence of Streptomyces gilvosporeus F607, a Capable Producer of Natamycin.</title>
        <authorList>
            <person name="Zong G."/>
            <person name="Zhong C."/>
            <person name="Fu J."/>
            <person name="Qin R."/>
            <person name="Cao G."/>
        </authorList>
    </citation>
    <scope>NUCLEOTIDE SEQUENCE [LARGE SCALE GENOMIC DNA]</scope>
    <source>
        <strain evidence="2 3">F607</strain>
    </source>
</reference>
<proteinExistence type="predicted"/>
<evidence type="ECO:0000313" key="3">
    <source>
        <dbReference type="Proteomes" id="UP000192726"/>
    </source>
</evidence>
<organism evidence="2 3">
    <name type="scientific">Streptomyces gilvosporeus</name>
    <dbReference type="NCBI Taxonomy" id="553510"/>
    <lineage>
        <taxon>Bacteria</taxon>
        <taxon>Bacillati</taxon>
        <taxon>Actinomycetota</taxon>
        <taxon>Actinomycetes</taxon>
        <taxon>Kitasatosporales</taxon>
        <taxon>Streptomycetaceae</taxon>
        <taxon>Streptomyces</taxon>
    </lineage>
</organism>
<sequence>MLCSQYRLVGQKEGGKITYHVEVRKRHDRGIPSEHSATVSGGGQGPLGMSLEQADTAHLHSSAKTQDFDVSGSSDEMTDRS</sequence>